<dbReference type="HOGENOM" id="CLU_2751833_0_0_9"/>
<reference evidence="2 3" key="1">
    <citation type="submission" date="2010-03" db="EMBL/GenBank/DDBJ databases">
        <title>The genome sequence of Eubacterium siraeum 70/3.</title>
        <authorList>
            <consortium name="metaHIT consortium -- http://www.metahit.eu/"/>
            <person name="Pajon A."/>
            <person name="Turner K."/>
            <person name="Parkhill J."/>
            <person name="Duncan S."/>
            <person name="Flint H."/>
        </authorList>
    </citation>
    <scope>NUCLEOTIDE SEQUENCE [LARGE SCALE GENOMIC DNA]</scope>
    <source>
        <strain evidence="2 3">70/3</strain>
    </source>
</reference>
<feature type="region of interest" description="Disordered" evidence="1">
    <location>
        <begin position="42"/>
        <end position="63"/>
    </location>
</feature>
<dbReference type="AlphaFoldDB" id="D4JVM0"/>
<dbReference type="BioCyc" id="ESIR657319:G136K-1798-MONOMER"/>
<name>D4JVM0_9FIRM</name>
<organism evidence="2 3">
    <name type="scientific">[Eubacterium] siraeum 70/3</name>
    <dbReference type="NCBI Taxonomy" id="657319"/>
    <lineage>
        <taxon>Bacteria</taxon>
        <taxon>Bacillati</taxon>
        <taxon>Bacillota</taxon>
        <taxon>Clostridia</taxon>
        <taxon>Eubacteriales</taxon>
        <taxon>Oscillospiraceae</taxon>
        <taxon>Oscillospiraceae incertae sedis</taxon>
    </lineage>
</organism>
<evidence type="ECO:0000313" key="2">
    <source>
        <dbReference type="EMBL" id="CBK97139.1"/>
    </source>
</evidence>
<protein>
    <submittedName>
        <fullName evidence="2">Uncharacterized protein</fullName>
    </submittedName>
</protein>
<accession>D4JVM0</accession>
<proteinExistence type="predicted"/>
<dbReference type="KEGG" id="esu:EUS_21230"/>
<sequence length="70" mass="8076">MRFETHLCVLLARLTTKNKHRNQIRLIAMQFFGTPDAIRDAPVRSPRKADNKKQAPQSNTVDCDAVFWHA</sequence>
<feature type="compositionally biased region" description="Basic and acidic residues" evidence="1">
    <location>
        <begin position="42"/>
        <end position="53"/>
    </location>
</feature>
<reference evidence="2 3" key="2">
    <citation type="submission" date="2010-03" db="EMBL/GenBank/DDBJ databases">
        <authorList>
            <person name="Pajon A."/>
        </authorList>
    </citation>
    <scope>NUCLEOTIDE SEQUENCE [LARGE SCALE GENOMIC DNA]</scope>
    <source>
        <strain evidence="2 3">70/3</strain>
    </source>
</reference>
<evidence type="ECO:0000313" key="3">
    <source>
        <dbReference type="Proteomes" id="UP000008803"/>
    </source>
</evidence>
<gene>
    <name evidence="2" type="ORF">EUS_21230</name>
</gene>
<evidence type="ECO:0000256" key="1">
    <source>
        <dbReference type="SAM" id="MobiDB-lite"/>
    </source>
</evidence>
<dbReference type="Proteomes" id="UP000008803">
    <property type="component" value="Chromosome"/>
</dbReference>
<dbReference type="EMBL" id="FP929044">
    <property type="protein sequence ID" value="CBK97139.1"/>
    <property type="molecule type" value="Genomic_DNA"/>
</dbReference>